<reference evidence="2" key="1">
    <citation type="journal article" date="2019" name="Int. J. Syst. Evol. Microbiol.">
        <title>The Global Catalogue of Microorganisms (GCM) 10K type strain sequencing project: providing services to taxonomists for standard genome sequencing and annotation.</title>
        <authorList>
            <consortium name="The Broad Institute Genomics Platform"/>
            <consortium name="The Broad Institute Genome Sequencing Center for Infectious Disease"/>
            <person name="Wu L."/>
            <person name="Ma J."/>
        </authorList>
    </citation>
    <scope>NUCLEOTIDE SEQUENCE [LARGE SCALE GENOMIC DNA]</scope>
    <source>
        <strain evidence="2">JCM 31047</strain>
    </source>
</reference>
<comment type="caution">
    <text evidence="1">The sequence shown here is derived from an EMBL/GenBank/DDBJ whole genome shotgun (WGS) entry which is preliminary data.</text>
</comment>
<accession>A0A8H9GRW9</accession>
<dbReference type="AlphaFoldDB" id="A0A8H9GRW9"/>
<evidence type="ECO:0000313" key="1">
    <source>
        <dbReference type="EMBL" id="GGM52366.1"/>
    </source>
</evidence>
<dbReference type="EMBL" id="BMQG01000012">
    <property type="protein sequence ID" value="GGM52366.1"/>
    <property type="molecule type" value="Genomic_DNA"/>
</dbReference>
<gene>
    <name evidence="1" type="ORF">GCM10008956_30550</name>
</gene>
<organism evidence="1 2">
    <name type="scientific">Deinococcus arenae</name>
    <dbReference type="NCBI Taxonomy" id="1452751"/>
    <lineage>
        <taxon>Bacteria</taxon>
        <taxon>Thermotogati</taxon>
        <taxon>Deinococcota</taxon>
        <taxon>Deinococci</taxon>
        <taxon>Deinococcales</taxon>
        <taxon>Deinococcaceae</taxon>
        <taxon>Deinococcus</taxon>
    </lineage>
</organism>
<proteinExistence type="predicted"/>
<keyword evidence="2" id="KW-1185">Reference proteome</keyword>
<dbReference type="Proteomes" id="UP000600547">
    <property type="component" value="Unassembled WGS sequence"/>
</dbReference>
<protein>
    <submittedName>
        <fullName evidence="1">Uncharacterized protein</fullName>
    </submittedName>
</protein>
<evidence type="ECO:0000313" key="2">
    <source>
        <dbReference type="Proteomes" id="UP000600547"/>
    </source>
</evidence>
<sequence length="87" mass="9381">MGHHLKEICQGVARRLHPVLVQSSAGDGCPAGLRRASSGAGMKGESEFRVSRDETHDCCSHRMVRLELGEEGQAEAQERSGAHVICL</sequence>
<name>A0A8H9GRW9_9DEIO</name>